<sequence length="730" mass="84103">MYNYKRKSPYDKKPSGNLPKNAYSEDDKKDDNSPNTLETSIKIEDTDFLTYTEENGLPKEKSPYTSTFIKPEITQCKTDTERMHIEDKMEFLEMPVDVNIYESTNTEWIKTEDPLGAMETPIKEECGTNLEWPPYKEPECIWQIIEKFKQEEFDETENDYGDDLDDLDYEPQEIETVYHNSESEEDMDQVNEDDHMSFDNEGGVGSVFNDFSFYIGKDGATIWANDGVAKDIKTKSEDSIKILSGPKNNACRCTTELECFFQIFTSTIIDIIVDCTNVYIQMKRNMRPDSRDRDWRPTNRAEILAYLGALYLMSVKWGNRTNLSEFFTSDGTGLTILRANFSETRFRFLGRSIRFDNINTRTQRIETDKLAPIRELLTVFVRNCQNSYTLGKFVTVDEMLVPFKGRCSFVQYMPEKPTRYGLKIYALCDATTFYTYNLEIYCKKQTTGPYVVSNRPSDVVLRLTDAIKMSNRNVTTDKYFSSCSLADRLLSNGLTFLGAMKKNQREIPPQFVVSNDKLMPGLWVFGAQYDKTLVSMATKDKKVMIVLSTMHDSNICDKDTKIPTQIIDYNTTKGAVDTIDQTCARTSTSRTTRRWPVVIFYRLLDIAGINSFMIFKANKPKSKVNRRTFVFNLSLALMEENLKYRATLLNLPGELQLFLKKYKAPCTEVVEPIEAGKKKRCLLCGSKKNNKTSSTCHKCKQHTCKKHSHKVITCHPCFYLEQMGNKNIDG</sequence>
<dbReference type="PANTHER" id="PTHR46599">
    <property type="entry name" value="PIGGYBAC TRANSPOSABLE ELEMENT-DERIVED PROTEIN 4"/>
    <property type="match status" value="1"/>
</dbReference>
<dbReference type="PANTHER" id="PTHR46599:SF6">
    <property type="entry name" value="DUAL SPECIFICITY PHOSPHATASE 26"/>
    <property type="match status" value="1"/>
</dbReference>
<proteinExistence type="predicted"/>
<dbReference type="AlphaFoldDB" id="A0A1B6CPZ3"/>
<feature type="domain" description="PiggyBac transposable element-derived protein" evidence="2">
    <location>
        <begin position="257"/>
        <end position="612"/>
    </location>
</feature>
<feature type="region of interest" description="Disordered" evidence="1">
    <location>
        <begin position="1"/>
        <end position="42"/>
    </location>
</feature>
<dbReference type="Pfam" id="PF13843">
    <property type="entry name" value="DDE_Tnp_1_7"/>
    <property type="match status" value="1"/>
</dbReference>
<dbReference type="EMBL" id="GEDC01021722">
    <property type="protein sequence ID" value="JAS15576.1"/>
    <property type="molecule type" value="Transcribed_RNA"/>
</dbReference>
<evidence type="ECO:0000313" key="3">
    <source>
        <dbReference type="EMBL" id="JAS15576.1"/>
    </source>
</evidence>
<gene>
    <name evidence="3" type="ORF">g.24709</name>
</gene>
<evidence type="ECO:0000259" key="2">
    <source>
        <dbReference type="Pfam" id="PF13843"/>
    </source>
</evidence>
<accession>A0A1B6CPZ3</accession>
<feature type="compositionally biased region" description="Basic and acidic residues" evidence="1">
    <location>
        <begin position="23"/>
        <end position="32"/>
    </location>
</feature>
<dbReference type="InterPro" id="IPR029526">
    <property type="entry name" value="PGBD"/>
</dbReference>
<evidence type="ECO:0000256" key="1">
    <source>
        <dbReference type="SAM" id="MobiDB-lite"/>
    </source>
</evidence>
<organism evidence="3">
    <name type="scientific">Clastoptera arizonana</name>
    <name type="common">Arizona spittle bug</name>
    <dbReference type="NCBI Taxonomy" id="38151"/>
    <lineage>
        <taxon>Eukaryota</taxon>
        <taxon>Metazoa</taxon>
        <taxon>Ecdysozoa</taxon>
        <taxon>Arthropoda</taxon>
        <taxon>Hexapoda</taxon>
        <taxon>Insecta</taxon>
        <taxon>Pterygota</taxon>
        <taxon>Neoptera</taxon>
        <taxon>Paraneoptera</taxon>
        <taxon>Hemiptera</taxon>
        <taxon>Auchenorrhyncha</taxon>
        <taxon>Cercopoidea</taxon>
        <taxon>Clastopteridae</taxon>
        <taxon>Clastoptera</taxon>
    </lineage>
</organism>
<protein>
    <recommendedName>
        <fullName evidence="2">PiggyBac transposable element-derived protein domain-containing protein</fullName>
    </recommendedName>
</protein>
<reference evidence="3" key="1">
    <citation type="submission" date="2015-12" db="EMBL/GenBank/DDBJ databases">
        <title>De novo transcriptome assembly of four potential Pierce s Disease insect vectors from Arizona vineyards.</title>
        <authorList>
            <person name="Tassone E.E."/>
        </authorList>
    </citation>
    <scope>NUCLEOTIDE SEQUENCE</scope>
</reference>
<name>A0A1B6CPZ3_9HEMI</name>